<keyword evidence="1" id="KW-0596">Phosphopantetheine</keyword>
<keyword evidence="5" id="KW-1185">Reference proteome</keyword>
<name>W9YJN1_9EURO</name>
<dbReference type="RefSeq" id="XP_007734597.1">
    <property type="nucleotide sequence ID" value="XM_007736407.1"/>
</dbReference>
<dbReference type="InterPro" id="IPR009081">
    <property type="entry name" value="PP-bd_ACP"/>
</dbReference>
<dbReference type="InterPro" id="IPR027417">
    <property type="entry name" value="P-loop_NTPase"/>
</dbReference>
<dbReference type="PROSITE" id="PS00012">
    <property type="entry name" value="PHOSPHOPANTETHEINE"/>
    <property type="match status" value="1"/>
</dbReference>
<dbReference type="SUPFAM" id="SSF56801">
    <property type="entry name" value="Acetyl-CoA synthetase-like"/>
    <property type="match status" value="1"/>
</dbReference>
<dbReference type="AlphaFoldDB" id="W9YJN1"/>
<dbReference type="Gene3D" id="1.10.1200.10">
    <property type="entry name" value="ACP-like"/>
    <property type="match status" value="1"/>
</dbReference>
<dbReference type="Gene3D" id="3.40.50.12780">
    <property type="entry name" value="N-terminal domain of ligase-like"/>
    <property type="match status" value="1"/>
</dbReference>
<accession>W9YJN1</accession>
<protein>
    <recommendedName>
        <fullName evidence="3">Carrier domain-containing protein</fullName>
    </recommendedName>
</protein>
<dbReference type="PANTHER" id="PTHR43439">
    <property type="entry name" value="PHENYLACETATE-COENZYME A LIGASE"/>
    <property type="match status" value="1"/>
</dbReference>
<dbReference type="HOGENOM" id="CLU_002220_2_1_1"/>
<dbReference type="STRING" id="1182542.W9YJN1"/>
<dbReference type="Gene3D" id="3.40.50.720">
    <property type="entry name" value="NAD(P)-binding Rossmann-like Domain"/>
    <property type="match status" value="1"/>
</dbReference>
<dbReference type="Pfam" id="PF00501">
    <property type="entry name" value="AMP-binding"/>
    <property type="match status" value="1"/>
</dbReference>
<dbReference type="InterPro" id="IPR036291">
    <property type="entry name" value="NAD(P)-bd_dom_sf"/>
</dbReference>
<dbReference type="InterPro" id="IPR057326">
    <property type="entry name" value="KR_dom"/>
</dbReference>
<dbReference type="InterPro" id="IPR006162">
    <property type="entry name" value="Ppantetheine_attach_site"/>
</dbReference>
<dbReference type="eggNOG" id="KOG1178">
    <property type="taxonomic scope" value="Eukaryota"/>
</dbReference>
<evidence type="ECO:0000313" key="5">
    <source>
        <dbReference type="Proteomes" id="UP000019478"/>
    </source>
</evidence>
<gene>
    <name evidence="4" type="ORF">A1O3_06287</name>
</gene>
<dbReference type="SMART" id="SM00823">
    <property type="entry name" value="PKS_PP"/>
    <property type="match status" value="1"/>
</dbReference>
<evidence type="ECO:0000256" key="2">
    <source>
        <dbReference type="ARBA" id="ARBA00022553"/>
    </source>
</evidence>
<dbReference type="EMBL" id="AMGY01000005">
    <property type="protein sequence ID" value="EXJ82474.1"/>
    <property type="molecule type" value="Genomic_DNA"/>
</dbReference>
<dbReference type="InterPro" id="IPR020845">
    <property type="entry name" value="AMP-binding_CS"/>
</dbReference>
<evidence type="ECO:0000259" key="3">
    <source>
        <dbReference type="PROSITE" id="PS50075"/>
    </source>
</evidence>
<dbReference type="InterPro" id="IPR051414">
    <property type="entry name" value="Adenylate-forming_Reductase"/>
</dbReference>
<dbReference type="InterPro" id="IPR042099">
    <property type="entry name" value="ANL_N_sf"/>
</dbReference>
<dbReference type="PROSITE" id="PS00455">
    <property type="entry name" value="AMP_BINDING"/>
    <property type="match status" value="1"/>
</dbReference>
<dbReference type="Pfam" id="PF07993">
    <property type="entry name" value="NAD_binding_4"/>
    <property type="match status" value="1"/>
</dbReference>
<keyword evidence="2" id="KW-0597">Phosphoprotein</keyword>
<dbReference type="Gene3D" id="3.40.50.300">
    <property type="entry name" value="P-loop containing nucleotide triphosphate hydrolases"/>
    <property type="match status" value="1"/>
</dbReference>
<dbReference type="InterPro" id="IPR036736">
    <property type="entry name" value="ACP-like_sf"/>
</dbReference>
<dbReference type="Pfam" id="PF23562">
    <property type="entry name" value="AMP-binding_C_3"/>
    <property type="match status" value="1"/>
</dbReference>
<dbReference type="InterPro" id="IPR000873">
    <property type="entry name" value="AMP-dep_synth/lig_dom"/>
</dbReference>
<dbReference type="PANTHER" id="PTHR43439:SF2">
    <property type="entry name" value="ENZYME, PUTATIVE (JCVI)-RELATED"/>
    <property type="match status" value="1"/>
</dbReference>
<feature type="domain" description="Carrier" evidence="3">
    <location>
        <begin position="572"/>
        <end position="651"/>
    </location>
</feature>
<dbReference type="SMART" id="SM00822">
    <property type="entry name" value="PKS_KR"/>
    <property type="match status" value="1"/>
</dbReference>
<evidence type="ECO:0000256" key="1">
    <source>
        <dbReference type="ARBA" id="ARBA00022450"/>
    </source>
</evidence>
<dbReference type="Pfam" id="PF00550">
    <property type="entry name" value="PP-binding"/>
    <property type="match status" value="1"/>
</dbReference>
<dbReference type="SUPFAM" id="SSF47336">
    <property type="entry name" value="ACP-like"/>
    <property type="match status" value="1"/>
</dbReference>
<dbReference type="SUPFAM" id="SSF51735">
    <property type="entry name" value="NAD(P)-binding Rossmann-fold domains"/>
    <property type="match status" value="1"/>
</dbReference>
<dbReference type="InterPro" id="IPR020806">
    <property type="entry name" value="PKS_PP-bd"/>
</dbReference>
<dbReference type="InterPro" id="IPR013120">
    <property type="entry name" value="FAR_NAD-bd"/>
</dbReference>
<organism evidence="4 5">
    <name type="scientific">Capronia epimyces CBS 606.96</name>
    <dbReference type="NCBI Taxonomy" id="1182542"/>
    <lineage>
        <taxon>Eukaryota</taxon>
        <taxon>Fungi</taxon>
        <taxon>Dikarya</taxon>
        <taxon>Ascomycota</taxon>
        <taxon>Pezizomycotina</taxon>
        <taxon>Eurotiomycetes</taxon>
        <taxon>Chaetothyriomycetidae</taxon>
        <taxon>Chaetothyriales</taxon>
        <taxon>Herpotrichiellaceae</taxon>
        <taxon>Capronia</taxon>
    </lineage>
</organism>
<dbReference type="PROSITE" id="PS50075">
    <property type="entry name" value="CARRIER"/>
    <property type="match status" value="1"/>
</dbReference>
<comment type="caution">
    <text evidence="4">The sequence shown here is derived from an EMBL/GenBank/DDBJ whole genome shotgun (WGS) entry which is preliminary data.</text>
</comment>
<reference evidence="4 5" key="1">
    <citation type="submission" date="2013-03" db="EMBL/GenBank/DDBJ databases">
        <title>The Genome Sequence of Capronia epimyces CBS 606.96.</title>
        <authorList>
            <consortium name="The Broad Institute Genomics Platform"/>
            <person name="Cuomo C."/>
            <person name="de Hoog S."/>
            <person name="Gorbushina A."/>
            <person name="Walker B."/>
            <person name="Young S.K."/>
            <person name="Zeng Q."/>
            <person name="Gargeya S."/>
            <person name="Fitzgerald M."/>
            <person name="Haas B."/>
            <person name="Abouelleil A."/>
            <person name="Allen A.W."/>
            <person name="Alvarado L."/>
            <person name="Arachchi H.M."/>
            <person name="Berlin A.M."/>
            <person name="Chapman S.B."/>
            <person name="Gainer-Dewar J."/>
            <person name="Goldberg J."/>
            <person name="Griggs A."/>
            <person name="Gujja S."/>
            <person name="Hansen M."/>
            <person name="Howarth C."/>
            <person name="Imamovic A."/>
            <person name="Ireland A."/>
            <person name="Larimer J."/>
            <person name="McCowan C."/>
            <person name="Murphy C."/>
            <person name="Pearson M."/>
            <person name="Poon T.W."/>
            <person name="Priest M."/>
            <person name="Roberts A."/>
            <person name="Saif S."/>
            <person name="Shea T."/>
            <person name="Sisk P."/>
            <person name="Sykes S."/>
            <person name="Wortman J."/>
            <person name="Nusbaum C."/>
            <person name="Birren B."/>
        </authorList>
    </citation>
    <scope>NUCLEOTIDE SEQUENCE [LARGE SCALE GENOMIC DNA]</scope>
    <source>
        <strain evidence="4 5">CBS 606.96</strain>
    </source>
</reference>
<dbReference type="GO" id="GO:0031177">
    <property type="term" value="F:phosphopantetheine binding"/>
    <property type="evidence" value="ECO:0007669"/>
    <property type="project" value="InterPro"/>
</dbReference>
<evidence type="ECO:0000313" key="4">
    <source>
        <dbReference type="EMBL" id="EXJ82474.1"/>
    </source>
</evidence>
<sequence>MTLSVLSIPPAEVYPPASKTKAKASATAVLVENVPRPMQQETTLYTVDDLLRARASGETAHQPIVAYPSSGIDYVYYTPYQLHALVEATAIHYAKNVPPRRSSADAVQVVGLLGLSDFEYLITLLAISRLGHTVLLLSTRITEEAHVSLLQNTRATFIITSSSFAAVGKKVAVQTGVSQLSMASLPSVNIAETSKARLPAADLHGPTENNHCAWIIHSSGSTGLPKPIYQTHSSALTNFANNFGLRGYITLPLFHGHGISCLFRAIHSNKLIYMYSASLPLTASTLLNTLNDHQEIQILYAVPYALKLLSETDEGLKRLACLELVMFGGSACPKPIGDALVQNGVRLVSHYGTTEVGQLMTSFRPRSDLDWDYVRAGPNLLPYLRWEEQSGMPGIYELCVLDGWPSKVASNRPDGSYATKDLFQKHPTTPNAWRYYARSDDTLVLENGEKANPLVIEGVARKNANVAEAVAFGSTKPRVGLFVIPSEKCRFETDQELIEALFPDIEACNAQLPAYAHVSRDMAFVLPKDTEYRRTDKGTLIRHAFYKDFANKINEVYDDRAGKGDRRLEGEELIQFLRETLIEIVPFLHSSDIDIGPTSDLFSLGIDSLHSMRLGTAIMDTLDLGGQKLGQNFVFEHPSLQAMADAITNLRRGKAAKEQVSAEERMQRLIVKYGTGFKTHVPVPRRGDDEATIVLTGATGSLGAHIAVQLAQLDQVRKVYCLVRAKSLASARRRVAQSLRQRMVSFNLSSAAGRKIVALPSDLSNSVNLGLEEDTFSQLKKSVTAVIHCAWSVNFNWSLESFEKSCIAATRNLLDLCLSVEGPNPASFAFCSSVSTVSRTPGNWAREALPESLSHAHNIGYAQSKLVTENIVVRAAQETGMAARVLRSGQIVADTTHGIWNASDAMPMILQCAKTIKALPRLDDILSWTPVDVMAASFVELSLAPVVDSPVLNVTNATLNHWTQDLLPLLREAGLEFEELPKQAWVRRLRESNQDPEANPPVKLLEFFTQKYDHDHPSRTLLYETKSARTASPSLANARGLNRDFTSRFVKYFVSQCWTQDRESTLSSLQVRALPREVIFLVGACKSTAIAAQALFSRLDIPTIEGDALYCSASADDKLPLEDSDRREWLAHVRGAVMQRLLDSPTPAVAVTCEALRLADRDELRRLGQWLHVPVTVTWLLLDSNKQDKALLTGGLAVDENDVIVVDSNQEKEKMVNIVVETVQSQILNA</sequence>
<proteinExistence type="predicted"/>
<dbReference type="OrthoDB" id="429813at2759"/>
<dbReference type="GeneID" id="19170397"/>
<dbReference type="Proteomes" id="UP000019478">
    <property type="component" value="Unassembled WGS sequence"/>
</dbReference>